<evidence type="ECO:0000256" key="3">
    <source>
        <dbReference type="ARBA" id="ARBA00023163"/>
    </source>
</evidence>
<dbReference type="InterPro" id="IPR009061">
    <property type="entry name" value="DNA-bd_dom_put_sf"/>
</dbReference>
<dbReference type="CDD" id="cd00592">
    <property type="entry name" value="HTH_MerR-like"/>
    <property type="match status" value="1"/>
</dbReference>
<dbReference type="PROSITE" id="PS00552">
    <property type="entry name" value="HTH_MERR_1"/>
    <property type="match status" value="1"/>
</dbReference>
<keyword evidence="6" id="KW-1185">Reference proteome</keyword>
<accession>A0A4P8ICL3</accession>
<dbReference type="PANTHER" id="PTHR30204:SF94">
    <property type="entry name" value="HEAVY METAL-DEPENDENT TRANSCRIPTIONAL REGULATOR HI_0293-RELATED"/>
    <property type="match status" value="1"/>
</dbReference>
<dbReference type="OrthoDB" id="122388at2"/>
<dbReference type="EMBL" id="CP040058">
    <property type="protein sequence ID" value="QCP35482.1"/>
    <property type="molecule type" value="Genomic_DNA"/>
</dbReference>
<dbReference type="Pfam" id="PF13411">
    <property type="entry name" value="MerR_1"/>
    <property type="match status" value="1"/>
</dbReference>
<protein>
    <submittedName>
        <fullName evidence="5">Transcriptional regulator, MerR family</fullName>
    </submittedName>
</protein>
<dbReference type="SUPFAM" id="SSF46955">
    <property type="entry name" value="Putative DNA-binding domain"/>
    <property type="match status" value="2"/>
</dbReference>
<organism evidence="5 6">
    <name type="scientific">Anaerostipes rhamnosivorans</name>
    <dbReference type="NCBI Taxonomy" id="1229621"/>
    <lineage>
        <taxon>Bacteria</taxon>
        <taxon>Bacillati</taxon>
        <taxon>Bacillota</taxon>
        <taxon>Clostridia</taxon>
        <taxon>Lachnospirales</taxon>
        <taxon>Lachnospiraceae</taxon>
        <taxon>Anaerostipes</taxon>
    </lineage>
</organism>
<proteinExistence type="predicted"/>
<dbReference type="AlphaFoldDB" id="A0A4P8ICL3"/>
<dbReference type="PANTHER" id="PTHR30204">
    <property type="entry name" value="REDOX-CYCLING DRUG-SENSING TRANSCRIPTIONAL ACTIVATOR SOXR"/>
    <property type="match status" value="1"/>
</dbReference>
<evidence type="ECO:0000313" key="5">
    <source>
        <dbReference type="EMBL" id="QCP35482.1"/>
    </source>
</evidence>
<evidence type="ECO:0000259" key="4">
    <source>
        <dbReference type="PROSITE" id="PS50937"/>
    </source>
</evidence>
<evidence type="ECO:0000256" key="1">
    <source>
        <dbReference type="ARBA" id="ARBA00023015"/>
    </source>
</evidence>
<dbReference type="SMART" id="SM00422">
    <property type="entry name" value="HTH_MERR"/>
    <property type="match status" value="2"/>
</dbReference>
<dbReference type="Gene3D" id="1.10.1660.10">
    <property type="match status" value="2"/>
</dbReference>
<name>A0A4P8ICL3_9FIRM</name>
<reference evidence="5 6" key="1">
    <citation type="submission" date="2019-05" db="EMBL/GenBank/DDBJ databases">
        <title>Complete genome sequencing of Anaerostipes rhamnosivorans.</title>
        <authorList>
            <person name="Bui T.P.N."/>
            <person name="de Vos W.M."/>
        </authorList>
    </citation>
    <scope>NUCLEOTIDE SEQUENCE [LARGE SCALE GENOMIC DNA]</scope>
    <source>
        <strain evidence="5 6">1y2</strain>
    </source>
</reference>
<gene>
    <name evidence="5" type="ORF">AR1Y2_2028</name>
</gene>
<feature type="domain" description="HTH merR-type" evidence="4">
    <location>
        <begin position="128"/>
        <end position="192"/>
    </location>
</feature>
<dbReference type="GO" id="GO:0003700">
    <property type="term" value="F:DNA-binding transcription factor activity"/>
    <property type="evidence" value="ECO:0007669"/>
    <property type="project" value="InterPro"/>
</dbReference>
<evidence type="ECO:0000256" key="2">
    <source>
        <dbReference type="ARBA" id="ARBA00023125"/>
    </source>
</evidence>
<dbReference type="Pfam" id="PF00376">
    <property type="entry name" value="MerR"/>
    <property type="match status" value="1"/>
</dbReference>
<dbReference type="PROSITE" id="PS50937">
    <property type="entry name" value="HTH_MERR_2"/>
    <property type="match status" value="2"/>
</dbReference>
<feature type="domain" description="HTH merR-type" evidence="4">
    <location>
        <begin position="3"/>
        <end position="60"/>
    </location>
</feature>
<dbReference type="GO" id="GO:0003677">
    <property type="term" value="F:DNA binding"/>
    <property type="evidence" value="ECO:0007669"/>
    <property type="project" value="UniProtKB-KW"/>
</dbReference>
<dbReference type="Proteomes" id="UP000298653">
    <property type="component" value="Chromosome"/>
</dbReference>
<sequence length="247" mass="28380">MNTYKTSEIASMIGIHPNTVRLYEESGLIPKPERQANGYRIFTDLHIAQLRLARLAFQIEVLQNGLRKKIVQMVKVSALGDYDTALLLTNEYLDQIRKERFNAEEAIEIVNQIISGESSENTLSLKRKEVSEQLNITMDALRNWEMNGLLTVKRRQNGYRVYTGEDIRRLKIIRSLRCANYSLEAILRMLSHLSKNPRADIKSILDTPKSDDDIIAVCDNLISSLADAEENAIDMIRMLKEMKKFFS</sequence>
<dbReference type="RefSeq" id="WP_137328860.1">
    <property type="nucleotide sequence ID" value="NZ_CP040058.1"/>
</dbReference>
<keyword evidence="3" id="KW-0804">Transcription</keyword>
<dbReference type="InterPro" id="IPR047057">
    <property type="entry name" value="MerR_fam"/>
</dbReference>
<evidence type="ECO:0000313" key="6">
    <source>
        <dbReference type="Proteomes" id="UP000298653"/>
    </source>
</evidence>
<keyword evidence="2" id="KW-0238">DNA-binding</keyword>
<dbReference type="InterPro" id="IPR000551">
    <property type="entry name" value="MerR-type_HTH_dom"/>
</dbReference>
<dbReference type="KEGG" id="arf:AR1Y2_2028"/>
<keyword evidence="1" id="KW-0805">Transcription regulation</keyword>